<protein>
    <submittedName>
        <fullName evidence="1">Uncharacterized protein</fullName>
    </submittedName>
</protein>
<keyword evidence="2" id="KW-1185">Reference proteome</keyword>
<reference evidence="1 2" key="1">
    <citation type="journal article" date="2019" name="Nat. Ecol. Evol.">
        <title>Megaphylogeny resolves global patterns of mushroom evolution.</title>
        <authorList>
            <person name="Varga T."/>
            <person name="Krizsan K."/>
            <person name="Foldi C."/>
            <person name="Dima B."/>
            <person name="Sanchez-Garcia M."/>
            <person name="Sanchez-Ramirez S."/>
            <person name="Szollosi G.J."/>
            <person name="Szarkandi J.G."/>
            <person name="Papp V."/>
            <person name="Albert L."/>
            <person name="Andreopoulos W."/>
            <person name="Angelini C."/>
            <person name="Antonin V."/>
            <person name="Barry K.W."/>
            <person name="Bougher N.L."/>
            <person name="Buchanan P."/>
            <person name="Buyck B."/>
            <person name="Bense V."/>
            <person name="Catcheside P."/>
            <person name="Chovatia M."/>
            <person name="Cooper J."/>
            <person name="Damon W."/>
            <person name="Desjardin D."/>
            <person name="Finy P."/>
            <person name="Geml J."/>
            <person name="Haridas S."/>
            <person name="Hughes K."/>
            <person name="Justo A."/>
            <person name="Karasinski D."/>
            <person name="Kautmanova I."/>
            <person name="Kiss B."/>
            <person name="Kocsube S."/>
            <person name="Kotiranta H."/>
            <person name="LaButti K.M."/>
            <person name="Lechner B.E."/>
            <person name="Liimatainen K."/>
            <person name="Lipzen A."/>
            <person name="Lukacs Z."/>
            <person name="Mihaltcheva S."/>
            <person name="Morgado L.N."/>
            <person name="Niskanen T."/>
            <person name="Noordeloos M.E."/>
            <person name="Ohm R.A."/>
            <person name="Ortiz-Santana B."/>
            <person name="Ovrebo C."/>
            <person name="Racz N."/>
            <person name="Riley R."/>
            <person name="Savchenko A."/>
            <person name="Shiryaev A."/>
            <person name="Soop K."/>
            <person name="Spirin V."/>
            <person name="Szebenyi C."/>
            <person name="Tomsovsky M."/>
            <person name="Tulloss R.E."/>
            <person name="Uehling J."/>
            <person name="Grigoriev I.V."/>
            <person name="Vagvolgyi C."/>
            <person name="Papp T."/>
            <person name="Martin F.M."/>
            <person name="Miettinen O."/>
            <person name="Hibbett D.S."/>
            <person name="Nagy L.G."/>
        </authorList>
    </citation>
    <scope>NUCLEOTIDE SEQUENCE [LARGE SCALE GENOMIC DNA]</scope>
    <source>
        <strain evidence="1 2">NL-1719</strain>
    </source>
</reference>
<sequence>MSTVPKAILYHSPESVWSAVVLLTLEEKGYASDEVDLKVVDLGRGENLDPAFLRINPKATVPTLVVPLEKTLSQEVESRYKAITSTKDIVEFLDRSRSTRSRTHTTSTAPAPSLTPATISFSAKSNLVIDTLLHGDAGDPNRLTMFSIRDEDSLKKLASTYGSKVVGRQEALGKYLQKAESGELVVSEKVKTLWREKKAGTDILVDVYAKADIPITDLPVEDQVKRQKYLQGSSDMWQVGLKEVLTQLEKEIIGPYVLGDQVSLADLHLAGWLGRVLWVVQARAEDDGKTAVNKLRKAAGLEELGECKLAAFWDAVKERASWKKVYGAGLY</sequence>
<dbReference type="Proteomes" id="UP000308600">
    <property type="component" value="Unassembled WGS sequence"/>
</dbReference>
<proteinExistence type="predicted"/>
<organism evidence="1 2">
    <name type="scientific">Pluteus cervinus</name>
    <dbReference type="NCBI Taxonomy" id="181527"/>
    <lineage>
        <taxon>Eukaryota</taxon>
        <taxon>Fungi</taxon>
        <taxon>Dikarya</taxon>
        <taxon>Basidiomycota</taxon>
        <taxon>Agaricomycotina</taxon>
        <taxon>Agaricomycetes</taxon>
        <taxon>Agaricomycetidae</taxon>
        <taxon>Agaricales</taxon>
        <taxon>Pluteineae</taxon>
        <taxon>Pluteaceae</taxon>
        <taxon>Pluteus</taxon>
    </lineage>
</organism>
<gene>
    <name evidence="1" type="ORF">BDN72DRAFT_953597</name>
</gene>
<name>A0ACD3BJ01_9AGAR</name>
<accession>A0ACD3BJ01</accession>
<evidence type="ECO:0000313" key="2">
    <source>
        <dbReference type="Proteomes" id="UP000308600"/>
    </source>
</evidence>
<dbReference type="EMBL" id="ML208259">
    <property type="protein sequence ID" value="TFK77122.1"/>
    <property type="molecule type" value="Genomic_DNA"/>
</dbReference>
<evidence type="ECO:0000313" key="1">
    <source>
        <dbReference type="EMBL" id="TFK77122.1"/>
    </source>
</evidence>